<accession>A0AAF0X2A0</accession>
<keyword evidence="2" id="KW-1185">Reference proteome</keyword>
<organism evidence="1 2">
    <name type="scientific">Daucus carota subsp. sativus</name>
    <name type="common">Carrot</name>
    <dbReference type="NCBI Taxonomy" id="79200"/>
    <lineage>
        <taxon>Eukaryota</taxon>
        <taxon>Viridiplantae</taxon>
        <taxon>Streptophyta</taxon>
        <taxon>Embryophyta</taxon>
        <taxon>Tracheophyta</taxon>
        <taxon>Spermatophyta</taxon>
        <taxon>Magnoliopsida</taxon>
        <taxon>eudicotyledons</taxon>
        <taxon>Gunneridae</taxon>
        <taxon>Pentapetalae</taxon>
        <taxon>asterids</taxon>
        <taxon>campanulids</taxon>
        <taxon>Apiales</taxon>
        <taxon>Apiaceae</taxon>
        <taxon>Apioideae</taxon>
        <taxon>Scandiceae</taxon>
        <taxon>Daucinae</taxon>
        <taxon>Daucus</taxon>
        <taxon>Daucus sect. Daucus</taxon>
    </lineage>
</organism>
<dbReference type="EMBL" id="CP093347">
    <property type="protein sequence ID" value="WOH00058.1"/>
    <property type="molecule type" value="Genomic_DNA"/>
</dbReference>
<proteinExistence type="predicted"/>
<reference evidence="1" key="2">
    <citation type="submission" date="2022-03" db="EMBL/GenBank/DDBJ databases">
        <title>Draft title - Genomic analysis of global carrot germplasm unveils the trajectory of domestication and the origin of high carotenoid orange carrot.</title>
        <authorList>
            <person name="Iorizzo M."/>
            <person name="Ellison S."/>
            <person name="Senalik D."/>
            <person name="Macko-Podgorni A."/>
            <person name="Grzebelus D."/>
            <person name="Bostan H."/>
            <person name="Rolling W."/>
            <person name="Curaba J."/>
            <person name="Simon P."/>
        </authorList>
    </citation>
    <scope>NUCLEOTIDE SEQUENCE</scope>
    <source>
        <tissue evidence="1">Leaf</tissue>
    </source>
</reference>
<evidence type="ECO:0000313" key="1">
    <source>
        <dbReference type="EMBL" id="WOH00058.1"/>
    </source>
</evidence>
<dbReference type="Proteomes" id="UP000077755">
    <property type="component" value="Chromosome 5"/>
</dbReference>
<dbReference type="AlphaFoldDB" id="A0AAF0X2A0"/>
<reference evidence="1" key="1">
    <citation type="journal article" date="2016" name="Nat. Genet.">
        <title>A high-quality carrot genome assembly provides new insights into carotenoid accumulation and asterid genome evolution.</title>
        <authorList>
            <person name="Iorizzo M."/>
            <person name="Ellison S."/>
            <person name="Senalik D."/>
            <person name="Zeng P."/>
            <person name="Satapoomin P."/>
            <person name="Huang J."/>
            <person name="Bowman M."/>
            <person name="Iovene M."/>
            <person name="Sanseverino W."/>
            <person name="Cavagnaro P."/>
            <person name="Yildiz M."/>
            <person name="Macko-Podgorni A."/>
            <person name="Moranska E."/>
            <person name="Grzebelus E."/>
            <person name="Grzebelus D."/>
            <person name="Ashrafi H."/>
            <person name="Zheng Z."/>
            <person name="Cheng S."/>
            <person name="Spooner D."/>
            <person name="Van Deynze A."/>
            <person name="Simon P."/>
        </authorList>
    </citation>
    <scope>NUCLEOTIDE SEQUENCE</scope>
    <source>
        <tissue evidence="1">Leaf</tissue>
    </source>
</reference>
<gene>
    <name evidence="1" type="ORF">DCAR_0519414</name>
</gene>
<protein>
    <submittedName>
        <fullName evidence="1">Uncharacterized protein</fullName>
    </submittedName>
</protein>
<name>A0AAF0X2A0_DAUCS</name>
<evidence type="ECO:0000313" key="2">
    <source>
        <dbReference type="Proteomes" id="UP000077755"/>
    </source>
</evidence>
<sequence length="80" mass="8490">MDEESICSCIQVMKTLLKSTLLILVGKPEGNVALGASPGDMNVSGESMKASITSDVIRAAGFRTRDDLGCFLPVASDYTY</sequence>